<dbReference type="InterPro" id="IPR050176">
    <property type="entry name" value="LTTR"/>
</dbReference>
<protein>
    <submittedName>
        <fullName evidence="6">LysR family transcriptional regulator ArgP</fullName>
    </submittedName>
</protein>
<dbReference type="InterPro" id="IPR005119">
    <property type="entry name" value="LysR_subst-bd"/>
</dbReference>
<dbReference type="Gene3D" id="3.40.190.290">
    <property type="match status" value="1"/>
</dbReference>
<dbReference type="PROSITE" id="PS50931">
    <property type="entry name" value="HTH_LYSR"/>
    <property type="match status" value="1"/>
</dbReference>
<keyword evidence="3" id="KW-0238">DNA-binding</keyword>
<dbReference type="Pfam" id="PF00126">
    <property type="entry name" value="HTH_1"/>
    <property type="match status" value="1"/>
</dbReference>
<dbReference type="Gene3D" id="1.10.10.10">
    <property type="entry name" value="Winged helix-like DNA-binding domain superfamily/Winged helix DNA-binding domain"/>
    <property type="match status" value="1"/>
</dbReference>
<name>A0A8X8H247_9RHOB</name>
<feature type="domain" description="HTH lysR-type" evidence="5">
    <location>
        <begin position="2"/>
        <end position="58"/>
    </location>
</feature>
<keyword evidence="7" id="KW-1185">Reference proteome</keyword>
<dbReference type="PANTHER" id="PTHR30579">
    <property type="entry name" value="TRANSCRIPTIONAL REGULATOR"/>
    <property type="match status" value="1"/>
</dbReference>
<evidence type="ECO:0000256" key="4">
    <source>
        <dbReference type="ARBA" id="ARBA00023163"/>
    </source>
</evidence>
<dbReference type="InterPro" id="IPR000847">
    <property type="entry name" value="LysR_HTH_N"/>
</dbReference>
<keyword evidence="4" id="KW-0804">Transcription</keyword>
<dbReference type="NCBIfam" id="NF009888">
    <property type="entry name" value="PRK13348.1"/>
    <property type="match status" value="1"/>
</dbReference>
<dbReference type="GO" id="GO:0003700">
    <property type="term" value="F:DNA-binding transcription factor activity"/>
    <property type="evidence" value="ECO:0007669"/>
    <property type="project" value="InterPro"/>
</dbReference>
<dbReference type="RefSeq" id="WP_152828337.1">
    <property type="nucleotide sequence ID" value="NZ_WHUT02000012.1"/>
</dbReference>
<evidence type="ECO:0000313" key="7">
    <source>
        <dbReference type="Proteomes" id="UP000484076"/>
    </source>
</evidence>
<reference evidence="6" key="1">
    <citation type="submission" date="2020-05" db="EMBL/GenBank/DDBJ databases">
        <title>Fertoebacter nigrum gen. nov., sp. nov., a new member of the family Rhodobacteraceae.</title>
        <authorList>
            <person name="Szuroczki S."/>
            <person name="Abbaszade G."/>
            <person name="Buni D."/>
            <person name="Schumann P."/>
            <person name="Toth E."/>
        </authorList>
    </citation>
    <scope>NUCLEOTIDE SEQUENCE</scope>
    <source>
        <strain evidence="6">RG-N-1a</strain>
    </source>
</reference>
<organism evidence="6 7">
    <name type="scientific">Fertoeibacter niger</name>
    <dbReference type="NCBI Taxonomy" id="2656921"/>
    <lineage>
        <taxon>Bacteria</taxon>
        <taxon>Pseudomonadati</taxon>
        <taxon>Pseudomonadota</taxon>
        <taxon>Alphaproteobacteria</taxon>
        <taxon>Rhodobacterales</taxon>
        <taxon>Paracoccaceae</taxon>
        <taxon>Fertoeibacter</taxon>
    </lineage>
</organism>
<dbReference type="PANTHER" id="PTHR30579:SF2">
    <property type="entry name" value="HTH-TYPE TRANSCRIPTIONAL REGULATOR ARGP"/>
    <property type="match status" value="1"/>
</dbReference>
<evidence type="ECO:0000256" key="1">
    <source>
        <dbReference type="ARBA" id="ARBA00009437"/>
    </source>
</evidence>
<proteinExistence type="inferred from homology"/>
<dbReference type="Proteomes" id="UP000484076">
    <property type="component" value="Unassembled WGS sequence"/>
</dbReference>
<dbReference type="InterPro" id="IPR017685">
    <property type="entry name" value="ArgP"/>
</dbReference>
<dbReference type="NCBIfam" id="TIGR03298">
    <property type="entry name" value="argP"/>
    <property type="match status" value="1"/>
</dbReference>
<dbReference type="GO" id="GO:0003677">
    <property type="term" value="F:DNA binding"/>
    <property type="evidence" value="ECO:0007669"/>
    <property type="project" value="UniProtKB-KW"/>
</dbReference>
<dbReference type="InterPro" id="IPR036388">
    <property type="entry name" value="WH-like_DNA-bd_sf"/>
</dbReference>
<evidence type="ECO:0000256" key="2">
    <source>
        <dbReference type="ARBA" id="ARBA00023015"/>
    </source>
</evidence>
<keyword evidence="2" id="KW-0805">Transcription regulation</keyword>
<evidence type="ECO:0000256" key="3">
    <source>
        <dbReference type="ARBA" id="ARBA00023125"/>
    </source>
</evidence>
<sequence length="290" mass="30963">MLDYPLLTALAAVHRRGSFDLAAASLGLTPSAVSQRIKALEERMGTLLIRRGQPSVATDAGLRLIRHLDEVMLLEQALALPRPGAAMATLRIAVSADSLATWVIPALAAVEGVLFDLVIDDQDHSQDWLRRGEVAAAITGHPGPLQGCDTIPLGTLRYHATASPGFVARWLPDGPTVQALEKAPALTFSDKDRLQADWLRAVTGRRFAFPTHRMASSQAFVDAALAGLGWGMNPALLVAGHLAKGRLVDLAPALPLDVPLYWQFTRLSAPALAPLTRAIRAAAEVLRPVA</sequence>
<dbReference type="EMBL" id="WHUT02000012">
    <property type="protein sequence ID" value="NUB46168.1"/>
    <property type="molecule type" value="Genomic_DNA"/>
</dbReference>
<dbReference type="Pfam" id="PF03466">
    <property type="entry name" value="LysR_substrate"/>
    <property type="match status" value="1"/>
</dbReference>
<evidence type="ECO:0000313" key="6">
    <source>
        <dbReference type="EMBL" id="NUB46168.1"/>
    </source>
</evidence>
<dbReference type="InterPro" id="IPR036390">
    <property type="entry name" value="WH_DNA-bd_sf"/>
</dbReference>
<gene>
    <name evidence="6" type="ORF">GEU84_017375</name>
</gene>
<accession>A0A8X8H247</accession>
<evidence type="ECO:0000259" key="5">
    <source>
        <dbReference type="PROSITE" id="PS50931"/>
    </source>
</evidence>
<comment type="caution">
    <text evidence="6">The sequence shown here is derived from an EMBL/GenBank/DDBJ whole genome shotgun (WGS) entry which is preliminary data.</text>
</comment>
<dbReference type="SUPFAM" id="SSF53850">
    <property type="entry name" value="Periplasmic binding protein-like II"/>
    <property type="match status" value="1"/>
</dbReference>
<dbReference type="SUPFAM" id="SSF46785">
    <property type="entry name" value="Winged helix' DNA-binding domain"/>
    <property type="match status" value="1"/>
</dbReference>
<comment type="similarity">
    <text evidence="1">Belongs to the LysR transcriptional regulatory family.</text>
</comment>
<dbReference type="AlphaFoldDB" id="A0A8X8H247"/>
<dbReference type="NCBIfam" id="NF002964">
    <property type="entry name" value="PRK03635.1"/>
    <property type="match status" value="1"/>
</dbReference>